<feature type="binding site" description="covalent" evidence="13">
    <location>
        <position position="51"/>
    </location>
    <ligand>
        <name>heme</name>
        <dbReference type="ChEBI" id="CHEBI:30413"/>
    </ligand>
</feature>
<gene>
    <name evidence="17" type="primary">petA</name>
</gene>
<dbReference type="EMBL" id="KC509519">
    <property type="protein sequence ID" value="AGH28150.1"/>
    <property type="molecule type" value="Genomic_DNA"/>
</dbReference>
<comment type="similarity">
    <text evidence="2">Belongs to the cytochrome f family.</text>
</comment>
<evidence type="ECO:0000259" key="16">
    <source>
        <dbReference type="Pfam" id="PF16639"/>
    </source>
</evidence>
<dbReference type="Gene3D" id="2.40.50.100">
    <property type="match status" value="1"/>
</dbReference>
<dbReference type="GO" id="GO:0005506">
    <property type="term" value="F:iron ion binding"/>
    <property type="evidence" value="ECO:0007669"/>
    <property type="project" value="InterPro"/>
</dbReference>
<keyword evidence="11" id="KW-0793">Thylakoid</keyword>
<feature type="binding site" description="axial binding residue" evidence="13">
    <location>
        <position position="55"/>
    </location>
    <ligand>
        <name>heme</name>
        <dbReference type="ChEBI" id="CHEBI:30413"/>
    </ligand>
    <ligandPart>
        <name>Fe</name>
        <dbReference type="ChEBI" id="CHEBI:18248"/>
    </ligandPart>
</feature>
<keyword evidence="12 14" id="KW-0472">Membrane</keyword>
<evidence type="ECO:0000256" key="7">
    <source>
        <dbReference type="ARBA" id="ARBA00022723"/>
    </source>
</evidence>
<accession>A0A023H9N0</accession>
<dbReference type="RefSeq" id="YP_009028599.1">
    <property type="nucleotide sequence ID" value="NC_024079.1"/>
</dbReference>
<name>A0A023H9N0_9STRA</name>
<dbReference type="InterPro" id="IPR036826">
    <property type="entry name" value="Cyt_f_lg_dom_sf"/>
</dbReference>
<keyword evidence="7 13" id="KW-0479">Metal-binding</keyword>
<evidence type="ECO:0000256" key="13">
    <source>
        <dbReference type="PIRSR" id="PIRSR602325-50"/>
    </source>
</evidence>
<keyword evidence="6 14" id="KW-0812">Transmembrane</keyword>
<evidence type="ECO:0000256" key="14">
    <source>
        <dbReference type="SAM" id="Phobius"/>
    </source>
</evidence>
<evidence type="ECO:0000256" key="8">
    <source>
        <dbReference type="ARBA" id="ARBA00022982"/>
    </source>
</evidence>
<keyword evidence="15" id="KW-0732">Signal</keyword>
<feature type="transmembrane region" description="Helical" evidence="14">
    <location>
        <begin position="280"/>
        <end position="299"/>
    </location>
</feature>
<dbReference type="InterPro" id="IPR002325">
    <property type="entry name" value="Cyt_f"/>
</dbReference>
<proteinExistence type="inferred from homology"/>
<dbReference type="SUPFAM" id="SSF103431">
    <property type="entry name" value="Cytochrome f subunit of the cytochrome b6f complex, transmembrane anchor"/>
    <property type="match status" value="1"/>
</dbReference>
<dbReference type="PROSITE" id="PS51010">
    <property type="entry name" value="CYTF"/>
    <property type="match status" value="1"/>
</dbReference>
<keyword evidence="8" id="KW-0249">Electron transport</keyword>
<feature type="binding site" description="axial binding residue" evidence="13">
    <location>
        <position position="31"/>
    </location>
    <ligand>
        <name>heme</name>
        <dbReference type="ChEBI" id="CHEBI:30413"/>
    </ligand>
    <ligandPart>
        <name>Fe</name>
        <dbReference type="ChEBI" id="CHEBI:18248"/>
    </ligandPart>
</feature>
<dbReference type="PRINTS" id="PR00610">
    <property type="entry name" value="CYTOCHROMEF"/>
</dbReference>
<evidence type="ECO:0000313" key="17">
    <source>
        <dbReference type="EMBL" id="AGH28150.1"/>
    </source>
</evidence>
<comment type="cofactor">
    <cofactor evidence="13">
        <name>heme</name>
        <dbReference type="ChEBI" id="CHEBI:30413"/>
    </cofactor>
    <text evidence="13">Binds 1 heme group covalently.</text>
</comment>
<evidence type="ECO:0000256" key="4">
    <source>
        <dbReference type="ARBA" id="ARBA00022531"/>
    </source>
</evidence>
<sequence length="314" mass="34158">MAINKFFKSLFFTLALAVNIFGFSVEKSDAYPVFAQQNYSNPRAANGKLACANCHLNQKAIEVESPQAVLPNSVFEVEIKVPYDTTKQQVGANGKQADLNVGGILILPKGFKLASKNQISEEIKAKNKGVFISPYSTEFDNILVVGPIAGKTHQKLIFPVVSPDPEKDSNIKYLTYPFYAGGNRGRGQVYPTGEKSNMNVFGAIQTGQISEINISEKGDSNVIIVNVNGTKTSQAIPAGLNLIVKVGDIVKTEQSLNLDPNVGGFGQEEKEIVLQDPLRIVGYLAFCFCALLTQVLLILKKNNLKKVQAAELNF</sequence>
<feature type="binding site" description="covalent" evidence="13">
    <location>
        <position position="54"/>
    </location>
    <ligand>
        <name>heme</name>
        <dbReference type="ChEBI" id="CHEBI:30413"/>
    </ligand>
</feature>
<evidence type="ECO:0000256" key="10">
    <source>
        <dbReference type="ARBA" id="ARBA00023004"/>
    </source>
</evidence>
<protein>
    <submittedName>
        <fullName evidence="17">Apocytochrome f</fullName>
    </submittedName>
</protein>
<dbReference type="Gene3D" id="2.60.40.830">
    <property type="entry name" value="Cytochrome f large domain"/>
    <property type="match status" value="1"/>
</dbReference>
<comment type="subcellular location">
    <subcellularLocation>
        <location evidence="1">Membrane</location>
        <topology evidence="1">Single-pass membrane protein</topology>
    </subcellularLocation>
</comment>
<evidence type="ECO:0000256" key="15">
    <source>
        <dbReference type="SAM" id="SignalP"/>
    </source>
</evidence>
<dbReference type="Pfam" id="PF16639">
    <property type="entry name" value="Apocytochr_F_N"/>
    <property type="match status" value="1"/>
</dbReference>
<dbReference type="Gene3D" id="1.20.5.700">
    <property type="entry name" value="Single helix bin"/>
    <property type="match status" value="1"/>
</dbReference>
<dbReference type="Pfam" id="PF01333">
    <property type="entry name" value="Apocytochr_F_C"/>
    <property type="match status" value="1"/>
</dbReference>
<evidence type="ECO:0000256" key="2">
    <source>
        <dbReference type="ARBA" id="ARBA00008923"/>
    </source>
</evidence>
<dbReference type="GO" id="GO:0015979">
    <property type="term" value="P:photosynthesis"/>
    <property type="evidence" value="ECO:0007669"/>
    <property type="project" value="UniProtKB-KW"/>
</dbReference>
<dbReference type="SUPFAM" id="SSF51246">
    <property type="entry name" value="Rudiment single hybrid motif"/>
    <property type="match status" value="1"/>
</dbReference>
<keyword evidence="3" id="KW-0813">Transport</keyword>
<dbReference type="SUPFAM" id="SSF49441">
    <property type="entry name" value="Cytochrome f, large domain"/>
    <property type="match status" value="1"/>
</dbReference>
<keyword evidence="5 13" id="KW-0349">Heme</keyword>
<dbReference type="InterPro" id="IPR024094">
    <property type="entry name" value="Cyt_f_lg_dom"/>
</dbReference>
<dbReference type="InterPro" id="IPR024058">
    <property type="entry name" value="Cyt-f_TM"/>
</dbReference>
<feature type="signal peptide" evidence="15">
    <location>
        <begin position="1"/>
        <end position="30"/>
    </location>
</feature>
<dbReference type="AlphaFoldDB" id="A0A023H9N0"/>
<dbReference type="GO" id="GO:0009055">
    <property type="term" value="F:electron transfer activity"/>
    <property type="evidence" value="ECO:0007669"/>
    <property type="project" value="InterPro"/>
</dbReference>
<dbReference type="GO" id="GO:0020037">
    <property type="term" value="F:heme binding"/>
    <property type="evidence" value="ECO:0007669"/>
    <property type="project" value="InterPro"/>
</dbReference>
<dbReference type="GeneID" id="19739432"/>
<evidence type="ECO:0000256" key="9">
    <source>
        <dbReference type="ARBA" id="ARBA00022989"/>
    </source>
</evidence>
<geneLocation type="chloroplast" evidence="17"/>
<evidence type="ECO:0000256" key="1">
    <source>
        <dbReference type="ARBA" id="ARBA00004167"/>
    </source>
</evidence>
<evidence type="ECO:0000256" key="6">
    <source>
        <dbReference type="ARBA" id="ARBA00022692"/>
    </source>
</evidence>
<dbReference type="PANTHER" id="PTHR33288:SF10">
    <property type="entry name" value="CYTOCHROME F"/>
    <property type="match status" value="1"/>
</dbReference>
<keyword evidence="4" id="KW-0602">Photosynthesis</keyword>
<dbReference type="GO" id="GO:0042651">
    <property type="term" value="C:thylakoid membrane"/>
    <property type="evidence" value="ECO:0007669"/>
    <property type="project" value="InterPro"/>
</dbReference>
<dbReference type="PANTHER" id="PTHR33288">
    <property type="match status" value="1"/>
</dbReference>
<evidence type="ECO:0000256" key="11">
    <source>
        <dbReference type="ARBA" id="ARBA00023078"/>
    </source>
</evidence>
<feature type="chain" id="PRO_5001518472" evidence="15">
    <location>
        <begin position="31"/>
        <end position="314"/>
    </location>
</feature>
<keyword evidence="9 14" id="KW-1133">Transmembrane helix</keyword>
<reference evidence="17" key="1">
    <citation type="journal article" date="2014" name="Genome Biol. Evol.">
        <title>Serial gene losses and foreign DNA underlie size and sequence variation in the plastid genomes of diatoms.</title>
        <authorList>
            <person name="Ruck E.C."/>
            <person name="Nakov T."/>
            <person name="Jansen R.K."/>
            <person name="Theriot E.C."/>
            <person name="Alverson A.J."/>
        </authorList>
    </citation>
    <scope>NUCLEOTIDE SEQUENCE</scope>
    <source>
        <strain evidence="17">Utcc605</strain>
    </source>
</reference>
<dbReference type="InterPro" id="IPR011054">
    <property type="entry name" value="Rudment_hybrid_motif"/>
</dbReference>
<keyword evidence="10 13" id="KW-0408">Iron</keyword>
<evidence type="ECO:0000256" key="12">
    <source>
        <dbReference type="ARBA" id="ARBA00023136"/>
    </source>
</evidence>
<evidence type="ECO:0000256" key="5">
    <source>
        <dbReference type="ARBA" id="ARBA00022617"/>
    </source>
</evidence>
<organism evidence="17">
    <name type="scientific">Asterionella formosa</name>
    <dbReference type="NCBI Taxonomy" id="210441"/>
    <lineage>
        <taxon>Eukaryota</taxon>
        <taxon>Sar</taxon>
        <taxon>Stramenopiles</taxon>
        <taxon>Ochrophyta</taxon>
        <taxon>Bacillariophyta</taxon>
        <taxon>Fragilariophyceae</taxon>
        <taxon>Fragilariophycidae</taxon>
        <taxon>Fragilariales</taxon>
        <taxon>Fragilariaceae</taxon>
        <taxon>Asterionella</taxon>
    </lineage>
</organism>
<evidence type="ECO:0000256" key="3">
    <source>
        <dbReference type="ARBA" id="ARBA00022448"/>
    </source>
</evidence>
<keyword evidence="17" id="KW-0150">Chloroplast</keyword>
<keyword evidence="17" id="KW-0934">Plastid</keyword>
<feature type="domain" description="Cytochrome f large" evidence="16">
    <location>
        <begin position="31"/>
        <end position="185"/>
    </location>
</feature>